<dbReference type="SUPFAM" id="SSF81653">
    <property type="entry name" value="Calcium ATPase, transduction domain A"/>
    <property type="match status" value="1"/>
</dbReference>
<dbReference type="InterPro" id="IPR044492">
    <property type="entry name" value="P_typ_ATPase_HD_dom"/>
</dbReference>
<dbReference type="PANTHER" id="PTHR42861">
    <property type="entry name" value="CALCIUM-TRANSPORTING ATPASE"/>
    <property type="match status" value="1"/>
</dbReference>
<dbReference type="KEGG" id="sgv:B1H19_03945"/>
<dbReference type="InterPro" id="IPR006068">
    <property type="entry name" value="ATPase_P-typ_cation-transptr_C"/>
</dbReference>
<dbReference type="EMBL" id="CP020569">
    <property type="protein sequence ID" value="ARF53428.1"/>
    <property type="molecule type" value="Genomic_DNA"/>
</dbReference>
<accession>A0A1V0TKW2</accession>
<comment type="catalytic activity">
    <reaction evidence="8">
        <text>ATP + H2O = ADP + phosphate + H(+)</text>
        <dbReference type="Rhea" id="RHEA:13065"/>
        <dbReference type="ChEBI" id="CHEBI:15377"/>
        <dbReference type="ChEBI" id="CHEBI:15378"/>
        <dbReference type="ChEBI" id="CHEBI:30616"/>
        <dbReference type="ChEBI" id="CHEBI:43474"/>
        <dbReference type="ChEBI" id="CHEBI:456216"/>
    </reaction>
</comment>
<keyword evidence="5" id="KW-1278">Translocase</keyword>
<dbReference type="NCBIfam" id="TIGR01494">
    <property type="entry name" value="ATPase_P-type"/>
    <property type="match status" value="2"/>
</dbReference>
<dbReference type="Pfam" id="PF00702">
    <property type="entry name" value="Hydrolase"/>
    <property type="match status" value="1"/>
</dbReference>
<evidence type="ECO:0000313" key="14">
    <source>
        <dbReference type="Proteomes" id="UP000192726"/>
    </source>
</evidence>
<keyword evidence="3" id="KW-0547">Nucleotide-binding</keyword>
<evidence type="ECO:0000256" key="1">
    <source>
        <dbReference type="ARBA" id="ARBA00004651"/>
    </source>
</evidence>
<dbReference type="Pfam" id="PF00689">
    <property type="entry name" value="Cation_ATPase_C"/>
    <property type="match status" value="1"/>
</dbReference>
<dbReference type="SUPFAM" id="SSF81665">
    <property type="entry name" value="Calcium ATPase, transmembrane domain M"/>
    <property type="match status" value="1"/>
</dbReference>
<name>A0A1V0TKW2_9ACTN</name>
<dbReference type="Gene3D" id="2.70.150.10">
    <property type="entry name" value="Calcium-transporting ATPase, cytoplasmic transduction domain A"/>
    <property type="match status" value="1"/>
</dbReference>
<dbReference type="Gene3D" id="3.40.50.1000">
    <property type="entry name" value="HAD superfamily/HAD-like"/>
    <property type="match status" value="1"/>
</dbReference>
<evidence type="ECO:0000256" key="8">
    <source>
        <dbReference type="ARBA" id="ARBA00049360"/>
    </source>
</evidence>
<dbReference type="STRING" id="553510.B1H19_03945"/>
<feature type="chain" id="PRO_5012979480" evidence="10">
    <location>
        <begin position="25"/>
        <end position="1526"/>
    </location>
</feature>
<dbReference type="SFLD" id="SFLDF00027">
    <property type="entry name" value="p-type_atpase"/>
    <property type="match status" value="1"/>
</dbReference>
<dbReference type="Pfam" id="PF00122">
    <property type="entry name" value="E1-E2_ATPase"/>
    <property type="match status" value="1"/>
</dbReference>
<dbReference type="InterPro" id="IPR036412">
    <property type="entry name" value="HAD-like_sf"/>
</dbReference>
<evidence type="ECO:0000259" key="11">
    <source>
        <dbReference type="Pfam" id="PF00122"/>
    </source>
</evidence>
<reference evidence="13 14" key="1">
    <citation type="submission" date="2017-04" db="EMBL/GenBank/DDBJ databases">
        <title>Complete Genome Sequence of Streptomyces gilvosporeus F607, a Capable Producer of Natamycin.</title>
        <authorList>
            <person name="Zong G."/>
            <person name="Zhong C."/>
            <person name="Fu J."/>
            <person name="Qin R."/>
            <person name="Cao G."/>
        </authorList>
    </citation>
    <scope>NUCLEOTIDE SEQUENCE [LARGE SCALE GENOMIC DNA]</scope>
    <source>
        <strain evidence="13 14">F607</strain>
    </source>
</reference>
<dbReference type="PRINTS" id="PR00120">
    <property type="entry name" value="HATPASE"/>
</dbReference>
<dbReference type="OrthoDB" id="9814270at2"/>
<dbReference type="InterPro" id="IPR001757">
    <property type="entry name" value="P_typ_ATPase"/>
</dbReference>
<protein>
    <submittedName>
        <fullName evidence="13">ATPase</fullName>
    </submittedName>
</protein>
<feature type="domain" description="Cation-transporting P-type ATPase C-terminal" evidence="12">
    <location>
        <begin position="1344"/>
        <end position="1497"/>
    </location>
</feature>
<keyword evidence="7" id="KW-0472">Membrane</keyword>
<dbReference type="SFLD" id="SFLDG00002">
    <property type="entry name" value="C1.7:_P-type_atpase_like"/>
    <property type="match status" value="1"/>
</dbReference>
<dbReference type="InterPro" id="IPR018303">
    <property type="entry name" value="ATPase_P-typ_P_site"/>
</dbReference>
<dbReference type="RefSeq" id="WP_083102973.1">
    <property type="nucleotide sequence ID" value="NZ_CP020569.1"/>
</dbReference>
<dbReference type="PRINTS" id="PR00119">
    <property type="entry name" value="CATATPASE"/>
</dbReference>
<dbReference type="InterPro" id="IPR059000">
    <property type="entry name" value="ATPase_P-type_domA"/>
</dbReference>
<dbReference type="GO" id="GO:0005524">
    <property type="term" value="F:ATP binding"/>
    <property type="evidence" value="ECO:0007669"/>
    <property type="project" value="UniProtKB-KW"/>
</dbReference>
<keyword evidence="4" id="KW-0067">ATP-binding</keyword>
<sequence length="1526" mass="155691">MGLVFLARLPLAGLGLAVSLPAQAALRGLPAAAAATRSAVDVVAEGVRVTEEVSAAAMRAGRVVRNAVVPGAGVWQAGSRVHVALRQGPDAAGAGSGGLESLARRVALGLREHPEVASAYWDGGLARLVIRVGEGEGTGWVVGAVSELAARYGLERSEEQAGGCAHPGGTDEVRSEALALACDAVGIATAMAGLMVGARRSPRLVTAAVTLLCEGSRLRAVMHRRLGPAGAEWVLAAANAAVHGLDQSPTALVLDAALRMGQLVAAVARGAAFDAAHDALCASDRESVSGGWFGRPPIGRPAAQEYADRAVAGSVVGAAAMLLFTRSASRAAEAVLAGSPKAARYGPAAFTAVLGSALAHQGVLVRDDERLRQLERVDTLVLHPQALHGRRRVVLEVHPDVASWSHHQLWQAAAAALGRPTVPVAPTGMPGIELRPRPGVRAGGGEAYGTGLMIASVLGADIGTVLVGWELDPFADVVLDAARQAGLHVVIPGDASLGDFLTLADEVPPEDRALTDVVRGLRERGRVVATVARVPADGPGRGELSAAGREALEGLLTSDLAVAVTDEASAVVWGADVLALDGLAAVWRLLSAVPAARTAVRQARTLARAGAVLAGLMVVTGASRPRRALFALGHRLSPVNAAAAASLASGWRCAARVVATAVPQPRPRVPWHDLESEEAVARLAETPAVARSPLITVCTALSGKAGALVRLPVFAPVRLSARLLTAVAAELDDPLTPILAVGAAASSVLGAPVDALLVTGAIGVNAVVGGVQRLRAERALATLTTGQRQLARRSTGKDGMPALIDAAKLTPGDRIVLRTGDVVPADARLLEASALEVDESSLTGESLPAAKQLDPTPRAAVADRSCMVFEGTTVVAGHACAVVVTTGRQTEAGRAAHLASRSVPAAGVQACLHELTRKVLPLTLAGGAAVTVLSLLRGRPVREAVGGGVAVAVAAVPEGLPLVATVAQMAAARRLSRHGVLVRTPRALEALGRMDTICFDKTGTLTDNRLRLVRTVAADGSVAAAEDVRSVPVVRAAARTCPRYADEAGHAHATDEAVLAAAPHDPHWTQAEGRPFEASRGFACATGHDADGTPWLIVKGAPEVILAACEDVDEEAPRAAQALAAAGLRMLAVAHRRLVPDGTDYVLDLPLKALTLVGFVALADTPRTSSRPLIADLRKAGVRPVMLTGDHPHTARAIALTLGWPDDVTVTTGDALAALDRTGRARLLADCAVIARVAPEQKLLVVEALQESGRVVAMVGDGANDAAAIRAADIGIGIAGRGSAAARNAADLVVTTDELTPLVTAVTEGRALWRSVADAVGILIGGNAGEVAFTVLGTLVSGTPPLSTRQLLLVNLLTDMFPAMSVAVTPHDEPAAPQSPPPDDVAPSPAGIAALGKPLTRQIRRRGTVTALGAATAWLIGRLTPGTARRTSTMALCGLVGAQLVQTLAGRHRSPLVLATALGSAAALAALVQTPVLSHFFGCTPLGPVAWTGVATAIGAAAIGPRLLPPVERLLTGLGGRRTAVA</sequence>
<evidence type="ECO:0000256" key="3">
    <source>
        <dbReference type="ARBA" id="ARBA00022741"/>
    </source>
</evidence>
<evidence type="ECO:0000256" key="2">
    <source>
        <dbReference type="ARBA" id="ARBA00022692"/>
    </source>
</evidence>
<evidence type="ECO:0000256" key="4">
    <source>
        <dbReference type="ARBA" id="ARBA00022840"/>
    </source>
</evidence>
<dbReference type="InterPro" id="IPR008250">
    <property type="entry name" value="ATPase_P-typ_transduc_dom_A_sf"/>
</dbReference>
<evidence type="ECO:0000259" key="12">
    <source>
        <dbReference type="Pfam" id="PF00689"/>
    </source>
</evidence>
<evidence type="ECO:0000313" key="13">
    <source>
        <dbReference type="EMBL" id="ARF53428.1"/>
    </source>
</evidence>
<keyword evidence="2" id="KW-0812">Transmembrane</keyword>
<dbReference type="InterPro" id="IPR023298">
    <property type="entry name" value="ATPase_P-typ_TM_dom_sf"/>
</dbReference>
<organism evidence="13 14">
    <name type="scientific">Streptomyces gilvosporeus</name>
    <dbReference type="NCBI Taxonomy" id="553510"/>
    <lineage>
        <taxon>Bacteria</taxon>
        <taxon>Bacillati</taxon>
        <taxon>Actinomycetota</taxon>
        <taxon>Actinomycetes</taxon>
        <taxon>Kitasatosporales</taxon>
        <taxon>Streptomycetaceae</taxon>
        <taxon>Streptomyces</taxon>
    </lineage>
</organism>
<gene>
    <name evidence="13" type="ORF">B1H19_03945</name>
</gene>
<dbReference type="Gene3D" id="3.40.1110.10">
    <property type="entry name" value="Calcium-transporting ATPase, cytoplasmic domain N"/>
    <property type="match status" value="1"/>
</dbReference>
<dbReference type="Gene3D" id="1.20.1110.10">
    <property type="entry name" value="Calcium-transporting ATPase, transmembrane domain"/>
    <property type="match status" value="1"/>
</dbReference>
<dbReference type="GO" id="GO:0005886">
    <property type="term" value="C:plasma membrane"/>
    <property type="evidence" value="ECO:0007669"/>
    <property type="project" value="UniProtKB-SubCell"/>
</dbReference>
<feature type="region of interest" description="Disordered" evidence="9">
    <location>
        <begin position="1370"/>
        <end position="1391"/>
    </location>
</feature>
<dbReference type="InterPro" id="IPR023299">
    <property type="entry name" value="ATPase_P-typ_cyto_dom_N"/>
</dbReference>
<evidence type="ECO:0000256" key="5">
    <source>
        <dbReference type="ARBA" id="ARBA00022967"/>
    </source>
</evidence>
<dbReference type="Proteomes" id="UP000192726">
    <property type="component" value="Chromosome"/>
</dbReference>
<keyword evidence="10" id="KW-0732">Signal</keyword>
<evidence type="ECO:0000256" key="6">
    <source>
        <dbReference type="ARBA" id="ARBA00022989"/>
    </source>
</evidence>
<dbReference type="PROSITE" id="PS00154">
    <property type="entry name" value="ATPASE_E1_E2"/>
    <property type="match status" value="1"/>
</dbReference>
<proteinExistence type="predicted"/>
<evidence type="ECO:0000256" key="7">
    <source>
        <dbReference type="ARBA" id="ARBA00023136"/>
    </source>
</evidence>
<keyword evidence="14" id="KW-1185">Reference proteome</keyword>
<dbReference type="GO" id="GO:0016887">
    <property type="term" value="F:ATP hydrolysis activity"/>
    <property type="evidence" value="ECO:0007669"/>
    <property type="project" value="InterPro"/>
</dbReference>
<feature type="signal peptide" evidence="10">
    <location>
        <begin position="1"/>
        <end position="24"/>
    </location>
</feature>
<feature type="domain" description="P-type ATPase A" evidence="11">
    <location>
        <begin position="797"/>
        <end position="899"/>
    </location>
</feature>
<evidence type="ECO:0000256" key="9">
    <source>
        <dbReference type="SAM" id="MobiDB-lite"/>
    </source>
</evidence>
<dbReference type="SFLD" id="SFLDS00003">
    <property type="entry name" value="Haloacid_Dehalogenase"/>
    <property type="match status" value="1"/>
</dbReference>
<keyword evidence="6" id="KW-1133">Transmembrane helix</keyword>
<dbReference type="InterPro" id="IPR023214">
    <property type="entry name" value="HAD_sf"/>
</dbReference>
<dbReference type="SUPFAM" id="SSF56784">
    <property type="entry name" value="HAD-like"/>
    <property type="match status" value="1"/>
</dbReference>
<evidence type="ECO:0000256" key="10">
    <source>
        <dbReference type="SAM" id="SignalP"/>
    </source>
</evidence>
<comment type="subcellular location">
    <subcellularLocation>
        <location evidence="1">Cell membrane</location>
        <topology evidence="1">Multi-pass membrane protein</topology>
    </subcellularLocation>
</comment>